<keyword evidence="1" id="KW-0812">Transmembrane</keyword>
<name>A0A846R0V0_9FLAO</name>
<keyword evidence="1" id="KW-1133">Transmembrane helix</keyword>
<dbReference type="EMBL" id="JAATJJ010000001">
    <property type="protein sequence ID" value="NJB70489.1"/>
    <property type="molecule type" value="Genomic_DNA"/>
</dbReference>
<reference evidence="2 3" key="1">
    <citation type="submission" date="2020-03" db="EMBL/GenBank/DDBJ databases">
        <title>Genomic Encyclopedia of Type Strains, Phase IV (KMG-IV): sequencing the most valuable type-strain genomes for metagenomic binning, comparative biology and taxonomic classification.</title>
        <authorList>
            <person name="Goeker M."/>
        </authorList>
    </citation>
    <scope>NUCLEOTIDE SEQUENCE [LARGE SCALE GENOMIC DNA]</scope>
    <source>
        <strain evidence="2 3">DSM 29762</strain>
    </source>
</reference>
<evidence type="ECO:0000313" key="3">
    <source>
        <dbReference type="Proteomes" id="UP000590442"/>
    </source>
</evidence>
<gene>
    <name evidence="2" type="ORF">GGR42_000951</name>
</gene>
<sequence>MIKYYFSILIFSISSFGFSQQEKDSITIPKDTNQVVSSRSFNKELKNKYSSEEFNYDVATGESQNLLARFLNWIFKGLRNTFGINIPPNMLKIIEYFIYILMGGLALYLLIKFIVGENLSSVFSKKANSIIDINLSEEHIENIDLESLIRAALEQKDYRLAIRYHYLKALKNLSQKGIIEWEYEKTNSDYQKEIETPNIKSIFKEVSYLYDYIWYGEQPIDKIKYEAAQSRFAALKNLLPR</sequence>
<keyword evidence="1" id="KW-0472">Membrane</keyword>
<dbReference type="RefSeq" id="WP_167961333.1">
    <property type="nucleotide sequence ID" value="NZ_JAATJJ010000001.1"/>
</dbReference>
<comment type="caution">
    <text evidence="2">The sequence shown here is derived from an EMBL/GenBank/DDBJ whole genome shotgun (WGS) entry which is preliminary data.</text>
</comment>
<feature type="transmembrane region" description="Helical" evidence="1">
    <location>
        <begin position="96"/>
        <end position="115"/>
    </location>
</feature>
<evidence type="ECO:0000313" key="2">
    <source>
        <dbReference type="EMBL" id="NJB70489.1"/>
    </source>
</evidence>
<evidence type="ECO:0008006" key="4">
    <source>
        <dbReference type="Google" id="ProtNLM"/>
    </source>
</evidence>
<accession>A0A846R0V0</accession>
<organism evidence="2 3">
    <name type="scientific">Saonia flava</name>
    <dbReference type="NCBI Taxonomy" id="523696"/>
    <lineage>
        <taxon>Bacteria</taxon>
        <taxon>Pseudomonadati</taxon>
        <taxon>Bacteroidota</taxon>
        <taxon>Flavobacteriia</taxon>
        <taxon>Flavobacteriales</taxon>
        <taxon>Flavobacteriaceae</taxon>
        <taxon>Saonia</taxon>
    </lineage>
</organism>
<evidence type="ECO:0000256" key="1">
    <source>
        <dbReference type="SAM" id="Phobius"/>
    </source>
</evidence>
<dbReference type="Proteomes" id="UP000590442">
    <property type="component" value="Unassembled WGS sequence"/>
</dbReference>
<protein>
    <recommendedName>
        <fullName evidence="4">DUF4129 domain-containing protein</fullName>
    </recommendedName>
</protein>
<proteinExistence type="predicted"/>
<keyword evidence="3" id="KW-1185">Reference proteome</keyword>
<dbReference type="AlphaFoldDB" id="A0A846R0V0"/>